<reference evidence="3" key="1">
    <citation type="submission" date="2021-06" db="EMBL/GenBank/DDBJ databases">
        <authorList>
            <person name="Hodson N. C."/>
            <person name="Mongue J. A."/>
            <person name="Jaron S. K."/>
        </authorList>
    </citation>
    <scope>NUCLEOTIDE SEQUENCE</scope>
</reference>
<dbReference type="Proteomes" id="UP000708208">
    <property type="component" value="Unassembled WGS sequence"/>
</dbReference>
<dbReference type="EMBL" id="CAJVCH010571127">
    <property type="protein sequence ID" value="CAG7836707.1"/>
    <property type="molecule type" value="Genomic_DNA"/>
</dbReference>
<dbReference type="InterPro" id="IPR015655">
    <property type="entry name" value="PP2C"/>
</dbReference>
<feature type="region of interest" description="Disordered" evidence="1">
    <location>
        <begin position="68"/>
        <end position="125"/>
    </location>
</feature>
<evidence type="ECO:0000259" key="2">
    <source>
        <dbReference type="PROSITE" id="PS51746"/>
    </source>
</evidence>
<proteinExistence type="predicted"/>
<evidence type="ECO:0000313" key="3">
    <source>
        <dbReference type="EMBL" id="CAG7836707.1"/>
    </source>
</evidence>
<accession>A0A8J2LUB2</accession>
<feature type="compositionally biased region" description="Polar residues" evidence="1">
    <location>
        <begin position="68"/>
        <end position="83"/>
    </location>
</feature>
<dbReference type="AlphaFoldDB" id="A0A8J2LUB2"/>
<dbReference type="PANTHER" id="PTHR47992">
    <property type="entry name" value="PROTEIN PHOSPHATASE"/>
    <property type="match status" value="1"/>
</dbReference>
<dbReference type="GO" id="GO:0004722">
    <property type="term" value="F:protein serine/threonine phosphatase activity"/>
    <property type="evidence" value="ECO:0007669"/>
    <property type="project" value="InterPro"/>
</dbReference>
<protein>
    <recommendedName>
        <fullName evidence="2">PPM-type phosphatase domain-containing protein</fullName>
    </recommendedName>
</protein>
<evidence type="ECO:0000256" key="1">
    <source>
        <dbReference type="SAM" id="MobiDB-lite"/>
    </source>
</evidence>
<keyword evidence="4" id="KW-1185">Reference proteome</keyword>
<dbReference type="SMART" id="SM00332">
    <property type="entry name" value="PP2Cc"/>
    <property type="match status" value="1"/>
</dbReference>
<name>A0A8J2LUB2_9HEXA</name>
<dbReference type="Pfam" id="PF00481">
    <property type="entry name" value="PP2C"/>
    <property type="match status" value="1"/>
</dbReference>
<sequence>MASPCRVKLKLGEMLGASSRAILHCRNAHSVVRRNNYTQDLPVLNRLKPRIVSVQPLMLFSTSARKTIGASSTSSGDRNSGVSNEGEDYFRKGKNARPWGGRDSKNSNGRAGESEISPAAAAASWNTKSHKRRQLLDFDAFGTWDSTMDLPLLVEASIAQGIPIPEVIPSSIGMSTVRGRRPTQEDQCVIEQLAPNILYWAVFDGHGGSECSKFCAQQMHRHVAYWLDFQARESSAGASTESDLATVLYNAFQEVNNSFAKWYASNRKGDGGDSSGTTATVVLLKDSTKLAIAHVGDSRAIICRGGEARKLTTDHIPSLITEKIRIEKSGGKVSSSRVNERLAMTRSIGDLELKRFGVIAEPEIRIMDINHSRDAFVVLTTDGINNVMTDSEIIETVKQAEDPTIAAHLLTDTAVQYSSEDNSTAIVTPLGSWGKYSAAATIFHSFGKSFTSSSRFS</sequence>
<dbReference type="OrthoDB" id="416093at2759"/>
<organism evidence="3 4">
    <name type="scientific">Allacma fusca</name>
    <dbReference type="NCBI Taxonomy" id="39272"/>
    <lineage>
        <taxon>Eukaryota</taxon>
        <taxon>Metazoa</taxon>
        <taxon>Ecdysozoa</taxon>
        <taxon>Arthropoda</taxon>
        <taxon>Hexapoda</taxon>
        <taxon>Collembola</taxon>
        <taxon>Symphypleona</taxon>
        <taxon>Sminthuridae</taxon>
        <taxon>Allacma</taxon>
    </lineage>
</organism>
<dbReference type="InterPro" id="IPR001932">
    <property type="entry name" value="PPM-type_phosphatase-like_dom"/>
</dbReference>
<evidence type="ECO:0000313" key="4">
    <source>
        <dbReference type="Proteomes" id="UP000708208"/>
    </source>
</evidence>
<comment type="caution">
    <text evidence="3">The sequence shown here is derived from an EMBL/GenBank/DDBJ whole genome shotgun (WGS) entry which is preliminary data.</text>
</comment>
<feature type="domain" description="PPM-type phosphatase" evidence="2">
    <location>
        <begin position="171"/>
        <end position="430"/>
    </location>
</feature>
<gene>
    <name evidence="3" type="ORF">AFUS01_LOCUS45925</name>
</gene>
<dbReference type="PROSITE" id="PS51746">
    <property type="entry name" value="PPM_2"/>
    <property type="match status" value="1"/>
</dbReference>
<dbReference type="CDD" id="cd00143">
    <property type="entry name" value="PP2Cc"/>
    <property type="match status" value="1"/>
</dbReference>